<evidence type="ECO:0000256" key="1">
    <source>
        <dbReference type="SAM" id="MobiDB-lite"/>
    </source>
</evidence>
<dbReference type="GO" id="GO:0030983">
    <property type="term" value="F:mismatched DNA binding"/>
    <property type="evidence" value="ECO:0007669"/>
    <property type="project" value="InterPro"/>
</dbReference>
<evidence type="ECO:0000313" key="3">
    <source>
        <dbReference type="EMBL" id="SZX60145.1"/>
    </source>
</evidence>
<dbReference type="GO" id="GO:0005524">
    <property type="term" value="F:ATP binding"/>
    <property type="evidence" value="ECO:0007669"/>
    <property type="project" value="InterPro"/>
</dbReference>
<accession>A0A383V3I8</accession>
<gene>
    <name evidence="3" type="ORF">BQ4739_LOCUS726</name>
</gene>
<reference evidence="3 4" key="1">
    <citation type="submission" date="2016-10" db="EMBL/GenBank/DDBJ databases">
        <authorList>
            <person name="Cai Z."/>
        </authorList>
    </citation>
    <scope>NUCLEOTIDE SEQUENCE [LARGE SCALE GENOMIC DNA]</scope>
</reference>
<feature type="region of interest" description="Disordered" evidence="1">
    <location>
        <begin position="142"/>
        <end position="181"/>
    </location>
</feature>
<sequence length="870" mass="92460">MLVSSGRGLDACRTASAIAAVAVRVHSIHNIRSPSSSRSNRLDQRRCATHRLQLGHGNNLTLLRPAWCSARIAQPRAVAPAALLRYPSSSSGSALCCESSSSSRRLCRVQITACPALPLGSSLHPHPWRLVAVAKLTGTRTFSSSSSSGSSSSRSAGGSPSGSDSDSDTDPVARLGIDPAELGPNGELPWYYTDNNVKAAWQITDQQELQYWQEVMENVQKPKVQQSLAQLDLRQRLGLPFAVPKQLKQPSGWGWFRRAKSRNPMAVALVKVGAFYEAAGLDALLLVEHAGLNLMGSNLEVPRAGCPEANLLALLRVLVEERGLSVAVWEEMASGAEYGRRSKDQKQRFFSQLVTPENPAYLHGYADSASDRDVNVPTLCGVSGSISGLSVYRLNRAAAAVEVFKGLSEDGLWGLLAADSSAPGVVYLHRPYSQLQQASTAYASDADRTQAALAKRLKAAGMRVHTYAGADPLAAFKEQVATALAMPAAQLTTRQARDMGSWPGLLPLYLSTLLQLGLLRNRGIPGLVDYLVPDDAPRAVREALAALLSAPPPHEVAAATRQARRATAQEHCRGSCKCVSGSISGLSVYRLNRAAAAVEVFKGLSEDGLWGLLAADSSAPGVVYLHRPYSQLQQASTAYASDIDRTQATLAKRLKAAGMRVHTYAGADPLAAFKEQVATALAMPAAQLTTRQARDMGSWPGLLPLYLSTLLQLGLLRNRGIPGLVDYLVPDDAPRAVREALAALLSAPPPHEVAAATRQALRGMLCYEGALPGWQCGGVTPKKVAVVLQAGEAPEKFFQALAATLQPVVSSLDPATCPPALAAIVKDLWPLLLHTMPAEPQQLSHSAVLAACRDALAAISRVVAQPGSSS</sequence>
<proteinExistence type="predicted"/>
<feature type="domain" description="DNA mismatch repair protein MutS-like N-terminal" evidence="2">
    <location>
        <begin position="256"/>
        <end position="356"/>
    </location>
</feature>
<evidence type="ECO:0000259" key="2">
    <source>
        <dbReference type="Pfam" id="PF01624"/>
    </source>
</evidence>
<dbReference type="InterPro" id="IPR053276">
    <property type="entry name" value="MtDNA_mismatch_repair_MutS"/>
</dbReference>
<name>A0A383V3I8_TETOB</name>
<feature type="compositionally biased region" description="Low complexity" evidence="1">
    <location>
        <begin position="143"/>
        <end position="164"/>
    </location>
</feature>
<evidence type="ECO:0000313" key="4">
    <source>
        <dbReference type="Proteomes" id="UP000256970"/>
    </source>
</evidence>
<dbReference type="InterPro" id="IPR007695">
    <property type="entry name" value="DNA_mismatch_repair_MutS-lik_N"/>
</dbReference>
<dbReference type="PANTHER" id="PTHR48448:SF1">
    <property type="entry name" value="MUTL PROTEIN ISOFORM 1"/>
    <property type="match status" value="1"/>
</dbReference>
<keyword evidence="4" id="KW-1185">Reference proteome</keyword>
<dbReference type="EMBL" id="FNXT01000046">
    <property type="protein sequence ID" value="SZX60145.1"/>
    <property type="molecule type" value="Genomic_DNA"/>
</dbReference>
<dbReference type="GO" id="GO:0006298">
    <property type="term" value="P:mismatch repair"/>
    <property type="evidence" value="ECO:0007669"/>
    <property type="project" value="InterPro"/>
</dbReference>
<feature type="non-terminal residue" evidence="3">
    <location>
        <position position="870"/>
    </location>
</feature>
<protein>
    <recommendedName>
        <fullName evidence="2">DNA mismatch repair protein MutS-like N-terminal domain-containing protein</fullName>
    </recommendedName>
</protein>
<dbReference type="SUPFAM" id="SSF55271">
    <property type="entry name" value="DNA repair protein MutS, domain I"/>
    <property type="match status" value="1"/>
</dbReference>
<dbReference type="InterPro" id="IPR016151">
    <property type="entry name" value="DNA_mismatch_repair_MutS_N"/>
</dbReference>
<organism evidence="3 4">
    <name type="scientific">Tetradesmus obliquus</name>
    <name type="common">Green alga</name>
    <name type="synonym">Acutodesmus obliquus</name>
    <dbReference type="NCBI Taxonomy" id="3088"/>
    <lineage>
        <taxon>Eukaryota</taxon>
        <taxon>Viridiplantae</taxon>
        <taxon>Chlorophyta</taxon>
        <taxon>core chlorophytes</taxon>
        <taxon>Chlorophyceae</taxon>
        <taxon>CS clade</taxon>
        <taxon>Sphaeropleales</taxon>
        <taxon>Scenedesmaceae</taxon>
        <taxon>Tetradesmus</taxon>
    </lineage>
</organism>
<dbReference type="Pfam" id="PF01624">
    <property type="entry name" value="MutS_I"/>
    <property type="match status" value="1"/>
</dbReference>
<dbReference type="AlphaFoldDB" id="A0A383V3I8"/>
<dbReference type="Proteomes" id="UP000256970">
    <property type="component" value="Unassembled WGS sequence"/>
</dbReference>
<dbReference type="Gene3D" id="3.40.1170.10">
    <property type="entry name" value="DNA repair protein MutS, domain I"/>
    <property type="match status" value="1"/>
</dbReference>
<dbReference type="STRING" id="3088.A0A383V3I8"/>
<dbReference type="PANTHER" id="PTHR48448">
    <property type="entry name" value="MUTL PROTEIN ISOFORM 1"/>
    <property type="match status" value="1"/>
</dbReference>